<evidence type="ECO:0000256" key="4">
    <source>
        <dbReference type="ARBA" id="ARBA00022729"/>
    </source>
</evidence>
<dbReference type="NCBIfam" id="TIGR01167">
    <property type="entry name" value="LPXTG_anchor"/>
    <property type="match status" value="1"/>
</dbReference>
<evidence type="ECO:0000256" key="2">
    <source>
        <dbReference type="ARBA" id="ARBA00022512"/>
    </source>
</evidence>
<dbReference type="Proteomes" id="UP000676917">
    <property type="component" value="Unassembled WGS sequence"/>
</dbReference>
<evidence type="ECO:0000313" key="8">
    <source>
        <dbReference type="EMBL" id="GIO27397.1"/>
    </source>
</evidence>
<comment type="caution">
    <text evidence="8">The sequence shown here is derived from an EMBL/GenBank/DDBJ whole genome shotgun (WGS) entry which is preliminary data.</text>
</comment>
<evidence type="ECO:0000259" key="7">
    <source>
        <dbReference type="PROSITE" id="PS50847"/>
    </source>
</evidence>
<dbReference type="Gene3D" id="1.20.1270.70">
    <property type="entry name" value="Designed single chain three-helix bundle"/>
    <property type="match status" value="2"/>
</dbReference>
<feature type="domain" description="Gram-positive cocci surface proteins LPxTG" evidence="7">
    <location>
        <begin position="150"/>
        <end position="183"/>
    </location>
</feature>
<keyword evidence="3" id="KW-0964">Secreted</keyword>
<proteinExistence type="predicted"/>
<name>A0A919XAI8_9BACI</name>
<keyword evidence="2" id="KW-0134">Cell wall</keyword>
<dbReference type="InterPro" id="IPR019931">
    <property type="entry name" value="LPXTG_anchor"/>
</dbReference>
<keyword evidence="6" id="KW-0472">Membrane</keyword>
<evidence type="ECO:0000313" key="9">
    <source>
        <dbReference type="Proteomes" id="UP000676917"/>
    </source>
</evidence>
<feature type="transmembrane region" description="Helical" evidence="6">
    <location>
        <begin position="157"/>
        <end position="177"/>
    </location>
</feature>
<dbReference type="AlphaFoldDB" id="A0A919XAI8"/>
<dbReference type="Pfam" id="PF07554">
    <property type="entry name" value="FIVAR"/>
    <property type="match status" value="2"/>
</dbReference>
<keyword evidence="6" id="KW-1133">Transmembrane helix</keyword>
<keyword evidence="6" id="KW-0812">Transmembrane</keyword>
<sequence>MAKLTEAYNNLSVNKKALQEIVQEAASLTPTDYSEESWKVFAEALKAAEKVLNNPNATQDEINEAYTRLVEAYQGLTVNKEELKEQVELGRKLVPSDYSKESWTAYEKALERAVAVLADPNATQSEVNDALKQLLKAKAELIEKTVDNKLPQTATNLYQILLLGTALLLAGLVILIVRSRRKA</sequence>
<reference evidence="8" key="1">
    <citation type="submission" date="2021-03" db="EMBL/GenBank/DDBJ databases">
        <title>Antimicrobial resistance genes in bacteria isolated from Japanese honey, and their potential for conferring macrolide and lincosamide resistance in the American foulbrood pathogen Paenibacillus larvae.</title>
        <authorList>
            <person name="Okamoto M."/>
            <person name="Kumagai M."/>
            <person name="Kanamori H."/>
            <person name="Takamatsu D."/>
        </authorList>
    </citation>
    <scope>NUCLEOTIDE SEQUENCE</scope>
    <source>
        <strain evidence="8">J43TS3</strain>
    </source>
</reference>
<gene>
    <name evidence="8" type="ORF">J43TS3_20080</name>
</gene>
<dbReference type="EMBL" id="BORP01000003">
    <property type="protein sequence ID" value="GIO27397.1"/>
    <property type="molecule type" value="Genomic_DNA"/>
</dbReference>
<protein>
    <recommendedName>
        <fullName evidence="7">Gram-positive cocci surface proteins LPxTG domain-containing protein</fullName>
    </recommendedName>
</protein>
<evidence type="ECO:0000256" key="6">
    <source>
        <dbReference type="SAM" id="Phobius"/>
    </source>
</evidence>
<dbReference type="PROSITE" id="PS50847">
    <property type="entry name" value="GRAM_POS_ANCHORING"/>
    <property type="match status" value="1"/>
</dbReference>
<accession>A0A919XAI8</accession>
<dbReference type="Pfam" id="PF00746">
    <property type="entry name" value="Gram_pos_anchor"/>
    <property type="match status" value="1"/>
</dbReference>
<evidence type="ECO:0000256" key="5">
    <source>
        <dbReference type="ARBA" id="ARBA00023088"/>
    </source>
</evidence>
<comment type="subcellular location">
    <subcellularLocation>
        <location evidence="1">Secreted</location>
        <location evidence="1">Cell wall</location>
        <topology evidence="1">Peptidoglycan-anchor</topology>
    </subcellularLocation>
</comment>
<keyword evidence="5" id="KW-0572">Peptidoglycan-anchor</keyword>
<organism evidence="8 9">
    <name type="scientific">Ornithinibacillus bavariensis</name>
    <dbReference type="NCBI Taxonomy" id="545502"/>
    <lineage>
        <taxon>Bacteria</taxon>
        <taxon>Bacillati</taxon>
        <taxon>Bacillota</taxon>
        <taxon>Bacilli</taxon>
        <taxon>Bacillales</taxon>
        <taxon>Bacillaceae</taxon>
        <taxon>Ornithinibacillus</taxon>
    </lineage>
</organism>
<evidence type="ECO:0000256" key="3">
    <source>
        <dbReference type="ARBA" id="ARBA00022525"/>
    </source>
</evidence>
<keyword evidence="9" id="KW-1185">Reference proteome</keyword>
<keyword evidence="4" id="KW-0732">Signal</keyword>
<dbReference type="RefSeq" id="WP_212920877.1">
    <property type="nucleotide sequence ID" value="NZ_BORP01000003.1"/>
</dbReference>
<evidence type="ECO:0000256" key="1">
    <source>
        <dbReference type="ARBA" id="ARBA00004168"/>
    </source>
</evidence>